<dbReference type="Gene3D" id="3.10.10.10">
    <property type="entry name" value="HIV Type 1 Reverse Transcriptase, subunit A, domain 1"/>
    <property type="match status" value="1"/>
</dbReference>
<accession>C5K685</accession>
<dbReference type="PANTHER" id="PTHR33064:SF37">
    <property type="entry name" value="RIBONUCLEASE H"/>
    <property type="match status" value="1"/>
</dbReference>
<dbReference type="SUPFAM" id="SSF56672">
    <property type="entry name" value="DNA/RNA polymerases"/>
    <property type="match status" value="1"/>
</dbReference>
<dbReference type="AlphaFoldDB" id="C5K685"/>
<dbReference type="OrthoDB" id="9950135at2759"/>
<dbReference type="RefSeq" id="XP_002788217.1">
    <property type="nucleotide sequence ID" value="XM_002788171.1"/>
</dbReference>
<dbReference type="GeneID" id="9058847"/>
<feature type="domain" description="Reverse transcriptase" evidence="1">
    <location>
        <begin position="1"/>
        <end position="220"/>
    </location>
</feature>
<dbReference type="PROSITE" id="PS50878">
    <property type="entry name" value="RT_POL"/>
    <property type="match status" value="1"/>
</dbReference>
<name>C5K685_PERM5</name>
<dbReference type="InterPro" id="IPR051320">
    <property type="entry name" value="Viral_Replic_Matur_Polypro"/>
</dbReference>
<dbReference type="InterPro" id="IPR000477">
    <property type="entry name" value="RT_dom"/>
</dbReference>
<keyword evidence="3" id="KW-1185">Reference proteome</keyword>
<gene>
    <name evidence="2" type="ORF">Pmar_PMAR001635</name>
</gene>
<dbReference type="InterPro" id="IPR043128">
    <property type="entry name" value="Rev_trsase/Diguanyl_cyclase"/>
</dbReference>
<reference evidence="2 3" key="1">
    <citation type="submission" date="2008-07" db="EMBL/GenBank/DDBJ databases">
        <authorList>
            <person name="El-Sayed N."/>
            <person name="Caler E."/>
            <person name="Inman J."/>
            <person name="Amedeo P."/>
            <person name="Hass B."/>
            <person name="Wortman J."/>
        </authorList>
    </citation>
    <scope>NUCLEOTIDE SEQUENCE [LARGE SCALE GENOMIC DNA]</scope>
    <source>
        <strain evidence="3">ATCC 50983 / TXsc</strain>
    </source>
</reference>
<dbReference type="InParanoid" id="C5K685"/>
<organism evidence="3">
    <name type="scientific">Perkinsus marinus (strain ATCC 50983 / TXsc)</name>
    <dbReference type="NCBI Taxonomy" id="423536"/>
    <lineage>
        <taxon>Eukaryota</taxon>
        <taxon>Sar</taxon>
        <taxon>Alveolata</taxon>
        <taxon>Perkinsozoa</taxon>
        <taxon>Perkinsea</taxon>
        <taxon>Perkinsida</taxon>
        <taxon>Perkinsidae</taxon>
        <taxon>Perkinsus</taxon>
    </lineage>
</organism>
<dbReference type="Pfam" id="PF00078">
    <property type="entry name" value="RVT_1"/>
    <property type="match status" value="1"/>
</dbReference>
<sequence length="272" mass="30276">MLGFQLDMEIDCAKPSVADHSIQLGSAAALKEAESVNPFTAHVEVTRAHPPVRARYFSLPPEKREAATEVLQEALAKGWIEVVEDDDPMQWYSPTFLKKKPNGTYRILNDLREVNSRIHTYAPRTSLPDILGWKVLPQGLCTSPYFWENFVRGALNEIQLPPGVLVLTYADDITICAESTKSACRARDLIVEALRRHGVEIQPEKCQGPGGSVDFLGLQITREGWRARDEPVAKLRGLRAPRDRAELRSALGVIGYLKPVRPLGEGEAIQLT</sequence>
<evidence type="ECO:0000313" key="2">
    <source>
        <dbReference type="EMBL" id="EER20013.1"/>
    </source>
</evidence>
<dbReference type="EMBL" id="GG670856">
    <property type="protein sequence ID" value="EER20013.1"/>
    <property type="molecule type" value="Genomic_DNA"/>
</dbReference>
<dbReference type="Gene3D" id="3.30.70.270">
    <property type="match status" value="1"/>
</dbReference>
<evidence type="ECO:0000259" key="1">
    <source>
        <dbReference type="PROSITE" id="PS50878"/>
    </source>
</evidence>
<dbReference type="PANTHER" id="PTHR33064">
    <property type="entry name" value="POL PROTEIN"/>
    <property type="match status" value="1"/>
</dbReference>
<proteinExistence type="predicted"/>
<dbReference type="InterPro" id="IPR043502">
    <property type="entry name" value="DNA/RNA_pol_sf"/>
</dbReference>
<evidence type="ECO:0000313" key="3">
    <source>
        <dbReference type="Proteomes" id="UP000007800"/>
    </source>
</evidence>
<protein>
    <submittedName>
        <fullName evidence="2">Gag/pol/env polyprotein, putative</fullName>
    </submittedName>
</protein>
<dbReference type="Proteomes" id="UP000007800">
    <property type="component" value="Unassembled WGS sequence"/>
</dbReference>
<dbReference type="OMA" id="EWNNERE"/>